<dbReference type="InterPro" id="IPR001537">
    <property type="entry name" value="SpoU_MeTrfase"/>
</dbReference>
<evidence type="ECO:0000256" key="2">
    <source>
        <dbReference type="ARBA" id="ARBA00022603"/>
    </source>
</evidence>
<dbReference type="GO" id="GO:0005829">
    <property type="term" value="C:cytosol"/>
    <property type="evidence" value="ECO:0007669"/>
    <property type="project" value="TreeGrafter"/>
</dbReference>
<protein>
    <recommendedName>
        <fullName evidence="5">tRNA (cytidine/uridine-2'-O-)-methyltransferase TrmJ</fullName>
        <ecNumber evidence="5">2.1.1.200</ecNumber>
    </recommendedName>
    <alternativeName>
        <fullName evidence="5">tRNA (cytidine(32)/uridine(32)-2'-O)-methyltransferase</fullName>
    </alternativeName>
    <alternativeName>
        <fullName evidence="5">tRNA Cm32/Um32 methyltransferase</fullName>
    </alternativeName>
</protein>
<dbReference type="InterPro" id="IPR029026">
    <property type="entry name" value="tRNA_m1G_MTases_N"/>
</dbReference>
<dbReference type="STRING" id="1111728.GCA_000427805_00405"/>
<reference evidence="9" key="1">
    <citation type="submission" date="2017-09" db="EMBL/GenBank/DDBJ databases">
        <title>FDA dAtabase for Regulatory Grade micrObial Sequences (FDA-ARGOS): Supporting development and validation of Infectious Disease Dx tests.</title>
        <authorList>
            <person name="Minogue T."/>
            <person name="Wolcott M."/>
            <person name="Wasieloski L."/>
            <person name="Aguilar W."/>
            <person name="Moore D."/>
            <person name="Tallon L."/>
            <person name="Sadzewicz L."/>
            <person name="Ott S."/>
            <person name="Zhao X."/>
            <person name="Nagaraj S."/>
            <person name="Vavikolanu K."/>
            <person name="Aluvathingal J."/>
            <person name="Nadendla S."/>
            <person name="Sichtig H."/>
        </authorList>
    </citation>
    <scope>NUCLEOTIDE SEQUENCE [LARGE SCALE GENOMIC DNA]</scope>
    <source>
        <strain evidence="9">FDAARGOS_387</strain>
    </source>
</reference>
<dbReference type="PIRSF" id="PIRSF004808">
    <property type="entry name" value="LasT"/>
    <property type="match status" value="1"/>
</dbReference>
<dbReference type="GO" id="GO:0003723">
    <property type="term" value="F:RNA binding"/>
    <property type="evidence" value="ECO:0007669"/>
    <property type="project" value="InterPro"/>
</dbReference>
<dbReference type="PANTHER" id="PTHR42786">
    <property type="entry name" value="TRNA/RRNA METHYLTRANSFERASE"/>
    <property type="match status" value="1"/>
</dbReference>
<comment type="catalytic activity">
    <reaction evidence="5">
        <text>cytidine(32) in tRNA + S-adenosyl-L-methionine = 2'-O-methylcytidine(32) in tRNA + S-adenosyl-L-homocysteine + H(+)</text>
        <dbReference type="Rhea" id="RHEA:42932"/>
        <dbReference type="Rhea" id="RHEA-COMP:10288"/>
        <dbReference type="Rhea" id="RHEA-COMP:10289"/>
        <dbReference type="ChEBI" id="CHEBI:15378"/>
        <dbReference type="ChEBI" id="CHEBI:57856"/>
        <dbReference type="ChEBI" id="CHEBI:59789"/>
        <dbReference type="ChEBI" id="CHEBI:74495"/>
        <dbReference type="ChEBI" id="CHEBI:82748"/>
        <dbReference type="EC" id="2.1.1.200"/>
    </reaction>
</comment>
<dbReference type="SUPFAM" id="SSF75217">
    <property type="entry name" value="alpha/beta knot"/>
    <property type="match status" value="1"/>
</dbReference>
<dbReference type="OrthoDB" id="9806346at2"/>
<dbReference type="EMBL" id="PDDX01000001">
    <property type="protein sequence ID" value="PHI32642.1"/>
    <property type="molecule type" value="Genomic_DNA"/>
</dbReference>
<comment type="catalytic activity">
    <reaction evidence="5">
        <text>uridine(32) in tRNA + S-adenosyl-L-methionine = 2'-O-methyluridine(32) in tRNA + S-adenosyl-L-homocysteine + H(+)</text>
        <dbReference type="Rhea" id="RHEA:42936"/>
        <dbReference type="Rhea" id="RHEA-COMP:10107"/>
        <dbReference type="Rhea" id="RHEA-COMP:10290"/>
        <dbReference type="ChEBI" id="CHEBI:15378"/>
        <dbReference type="ChEBI" id="CHEBI:57856"/>
        <dbReference type="ChEBI" id="CHEBI:59789"/>
        <dbReference type="ChEBI" id="CHEBI:65315"/>
        <dbReference type="ChEBI" id="CHEBI:74478"/>
        <dbReference type="EC" id="2.1.1.200"/>
    </reaction>
</comment>
<evidence type="ECO:0000313" key="10">
    <source>
        <dbReference type="Proteomes" id="UP000373449"/>
    </source>
</evidence>
<sequence length="238" mass="26933">MQFHIILVSPARPENVGAAARAMKTMGFTSLRIVDSDAHLQPAAHWVAHGSTEILDNALCFNTLEEALHDVSFSVASTARSRAHYHYYCSPVELLEQLSEKKQWLSDIAIIFGREDSGLTNEELALADLLTGVPMKADYPSLNLGQAVMVYCYQLADLLIESENKNNKTPDQKQFLTLRLRMHQLLEKLNVSDDEKLSQWIQQRLGLCQQRDMVMMHRLLNDIEKKLLPAEPSINSDD</sequence>
<dbReference type="EMBL" id="CAADJA010000002">
    <property type="protein sequence ID" value="VFS47816.1"/>
    <property type="molecule type" value="Genomic_DNA"/>
</dbReference>
<dbReference type="EC" id="2.1.1.200" evidence="5"/>
<comment type="similarity">
    <text evidence="1">Belongs to the class IV-like SAM-binding methyltransferase superfamily. RNA methyltransferase TrmH family.</text>
</comment>
<dbReference type="AlphaFoldDB" id="A0A2C6DWD5"/>
<evidence type="ECO:0000256" key="1">
    <source>
        <dbReference type="ARBA" id="ARBA00007228"/>
    </source>
</evidence>
<dbReference type="Proteomes" id="UP000373449">
    <property type="component" value="Unassembled WGS sequence"/>
</dbReference>
<dbReference type="InterPro" id="IPR004384">
    <property type="entry name" value="RNA_MeTrfase_TrmJ/LasT"/>
</dbReference>
<dbReference type="PANTHER" id="PTHR42786:SF1">
    <property type="entry name" value="TRNA (CYTIDINE_URIDINE-2'-O-)-METHYLTRANSFERASE TRMJ"/>
    <property type="match status" value="1"/>
</dbReference>
<evidence type="ECO:0000259" key="6">
    <source>
        <dbReference type="Pfam" id="PF00588"/>
    </source>
</evidence>
<feature type="domain" description="tRNA/rRNA methyltransferase SpoU type" evidence="6">
    <location>
        <begin position="3"/>
        <end position="153"/>
    </location>
</feature>
<keyword evidence="3 7" id="KW-0808">Transferase</keyword>
<gene>
    <name evidence="5" type="primary">trmJ</name>
    <name evidence="7" type="ORF">CRN84_09330</name>
    <name evidence="8" type="ORF">NCTC12282_02756</name>
</gene>
<reference evidence="8 10" key="3">
    <citation type="submission" date="2019-03" db="EMBL/GenBank/DDBJ databases">
        <authorList>
            <consortium name="Pathogen Informatics"/>
        </authorList>
    </citation>
    <scope>NUCLEOTIDE SEQUENCE [LARGE SCALE GENOMIC DNA]</scope>
    <source>
        <strain evidence="8 10">NCTC12282</strain>
    </source>
</reference>
<dbReference type="InterPro" id="IPR029028">
    <property type="entry name" value="Alpha/beta_knot_MTases"/>
</dbReference>
<evidence type="ECO:0000313" key="9">
    <source>
        <dbReference type="Proteomes" id="UP000224974"/>
    </source>
</evidence>
<keyword evidence="4 5" id="KW-0949">S-adenosyl-L-methionine</keyword>
<dbReference type="GO" id="GO:0002128">
    <property type="term" value="P:tRNA nucleoside ribose methylation"/>
    <property type="evidence" value="ECO:0007669"/>
    <property type="project" value="TreeGrafter"/>
</dbReference>
<name>A0A2C6DWD5_9GAMM</name>
<dbReference type="FunFam" id="3.40.1280.10:FF:000014">
    <property type="entry name" value="Predicted protein"/>
    <property type="match status" value="1"/>
</dbReference>
<dbReference type="GO" id="GO:0160206">
    <property type="term" value="F:tRNA (cytidine(32)/uridine(32)-2'-O)-methyltransferase activity"/>
    <property type="evidence" value="ECO:0007669"/>
    <property type="project" value="UniProtKB-EC"/>
</dbReference>
<evidence type="ECO:0000313" key="7">
    <source>
        <dbReference type="EMBL" id="PHI32642.1"/>
    </source>
</evidence>
<comment type="subcellular location">
    <subcellularLocation>
        <location evidence="5">Cytoplasm</location>
    </subcellularLocation>
</comment>
<proteinExistence type="inferred from homology"/>
<dbReference type="CDD" id="cd18093">
    <property type="entry name" value="SpoU-like_TrmJ"/>
    <property type="match status" value="1"/>
</dbReference>
<keyword evidence="5" id="KW-0963">Cytoplasm</keyword>
<organism evidence="7 9">
    <name type="scientific">Budvicia aquatica</name>
    <dbReference type="NCBI Taxonomy" id="82979"/>
    <lineage>
        <taxon>Bacteria</taxon>
        <taxon>Pseudomonadati</taxon>
        <taxon>Pseudomonadota</taxon>
        <taxon>Gammaproteobacteria</taxon>
        <taxon>Enterobacterales</taxon>
        <taxon>Budviciaceae</taxon>
        <taxon>Budvicia</taxon>
    </lineage>
</organism>
<dbReference type="NCBIfam" id="NF007752">
    <property type="entry name" value="PRK10433.1"/>
    <property type="match status" value="1"/>
</dbReference>
<evidence type="ECO:0000313" key="8">
    <source>
        <dbReference type="EMBL" id="VFS47816.1"/>
    </source>
</evidence>
<dbReference type="Pfam" id="PF00588">
    <property type="entry name" value="SpoU_methylase"/>
    <property type="match status" value="1"/>
</dbReference>
<keyword evidence="2 5" id="KW-0489">Methyltransferase</keyword>
<evidence type="ECO:0000256" key="5">
    <source>
        <dbReference type="RuleBase" id="RU362024"/>
    </source>
</evidence>
<evidence type="ECO:0000256" key="4">
    <source>
        <dbReference type="ARBA" id="ARBA00022691"/>
    </source>
</evidence>
<keyword evidence="5" id="KW-0819">tRNA processing</keyword>
<evidence type="ECO:0000256" key="3">
    <source>
        <dbReference type="ARBA" id="ARBA00022679"/>
    </source>
</evidence>
<dbReference type="RefSeq" id="WP_051323159.1">
    <property type="nucleotide sequence ID" value="NZ_CAADJA010000002.1"/>
</dbReference>
<dbReference type="Gene3D" id="3.40.1280.10">
    <property type="match status" value="1"/>
</dbReference>
<dbReference type="NCBIfam" id="TIGR00050">
    <property type="entry name" value="rRNA_methyl_1"/>
    <property type="match status" value="1"/>
</dbReference>
<comment type="subunit">
    <text evidence="5">Homodimer.</text>
</comment>
<keyword evidence="9" id="KW-1185">Reference proteome</keyword>
<dbReference type="Proteomes" id="UP000224974">
    <property type="component" value="Unassembled WGS sequence"/>
</dbReference>
<reference evidence="7" key="2">
    <citation type="submission" date="2017-09" db="EMBL/GenBank/DDBJ databases">
        <title>FDA dAtabase for Regulatory Grade micrObial Sequences (FDA-ARGOS): Supporting development and validation of Infectious Disease Dx tests.</title>
        <authorList>
            <person name="Minogue T."/>
            <person name="Wolcott M."/>
            <person name="Wasieloski L."/>
            <person name="Aguilar W."/>
            <person name="Moore D."/>
            <person name="Tallon L.J."/>
            <person name="Sadzewicz L."/>
            <person name="Ott S."/>
            <person name="Zhao X."/>
            <person name="Nagaraj S."/>
            <person name="Vavikolanu K."/>
            <person name="Aluvathingal J."/>
            <person name="Nadendla S."/>
            <person name="Sichtig H."/>
        </authorList>
    </citation>
    <scope>NUCLEOTIDE SEQUENCE</scope>
    <source>
        <strain evidence="7">FDAARGOS_387</strain>
    </source>
</reference>
<accession>A0A2C6DWD5</accession>
<comment type="function">
    <text evidence="5">Catalyzes the formation of 2'O-methylated cytidine (Cm32) or 2'O-methylated uridine (Um32) at position 32 in tRNA.</text>
</comment>